<feature type="transmembrane region" description="Helical" evidence="1">
    <location>
        <begin position="12"/>
        <end position="29"/>
    </location>
</feature>
<keyword evidence="1" id="KW-1133">Transmembrane helix</keyword>
<dbReference type="AlphaFoldDB" id="A0A7Y4NFD9"/>
<dbReference type="Pfam" id="PF18936">
    <property type="entry name" value="DUF5684"/>
    <property type="match status" value="1"/>
</dbReference>
<keyword evidence="1" id="KW-0472">Membrane</keyword>
<dbReference type="Proteomes" id="UP000528460">
    <property type="component" value="Unassembled WGS sequence"/>
</dbReference>
<feature type="transmembrane region" description="Helical" evidence="1">
    <location>
        <begin position="91"/>
        <end position="110"/>
    </location>
</feature>
<protein>
    <submittedName>
        <fullName evidence="2">Signal peptidase I</fullName>
    </submittedName>
</protein>
<gene>
    <name evidence="2" type="ORF">HNS30_25855</name>
</gene>
<sequence>MQDQQPSGPGPLFWIFYLVFIGLLLAGMWKTFAKAGEPGWAAIVPIYNIYVWTKIVGRPAWWLVLLLIPCVNFIAYIILGIDMAKSFGKGVGFGVGLGLVFTMPIFYALLGFSDAQYQGPSAASGGMSAA</sequence>
<keyword evidence="1" id="KW-0812">Transmembrane</keyword>
<organism evidence="2 3">
    <name type="scientific">Corallococcus exercitus</name>
    <dbReference type="NCBI Taxonomy" id="2316736"/>
    <lineage>
        <taxon>Bacteria</taxon>
        <taxon>Pseudomonadati</taxon>
        <taxon>Myxococcota</taxon>
        <taxon>Myxococcia</taxon>
        <taxon>Myxococcales</taxon>
        <taxon>Cystobacterineae</taxon>
        <taxon>Myxococcaceae</taxon>
        <taxon>Corallococcus</taxon>
    </lineage>
</organism>
<reference evidence="2 3" key="1">
    <citation type="submission" date="2020-05" db="EMBL/GenBank/DDBJ databases">
        <authorList>
            <person name="Whitworth D."/>
        </authorList>
    </citation>
    <scope>NUCLEOTIDE SEQUENCE [LARGE SCALE GENOMIC DNA]</scope>
    <source>
        <strain evidence="2 3">CA046A</strain>
    </source>
</reference>
<evidence type="ECO:0000313" key="3">
    <source>
        <dbReference type="Proteomes" id="UP000528460"/>
    </source>
</evidence>
<feature type="transmembrane region" description="Helical" evidence="1">
    <location>
        <begin position="60"/>
        <end position="79"/>
    </location>
</feature>
<name>A0A7Y4NFD9_9BACT</name>
<dbReference type="InterPro" id="IPR043739">
    <property type="entry name" value="DUF5684"/>
</dbReference>
<evidence type="ECO:0000256" key="1">
    <source>
        <dbReference type="SAM" id="Phobius"/>
    </source>
</evidence>
<accession>A0A7Y4NFD9</accession>
<evidence type="ECO:0000313" key="2">
    <source>
        <dbReference type="EMBL" id="NOK12473.1"/>
    </source>
</evidence>
<proteinExistence type="predicted"/>
<dbReference type="EMBL" id="JABFJW010000234">
    <property type="protein sequence ID" value="NOK12473.1"/>
    <property type="molecule type" value="Genomic_DNA"/>
</dbReference>
<comment type="caution">
    <text evidence="2">The sequence shown here is derived from an EMBL/GenBank/DDBJ whole genome shotgun (WGS) entry which is preliminary data.</text>
</comment>